<dbReference type="RefSeq" id="WP_145075465.1">
    <property type="nucleotide sequence ID" value="NZ_CP036425.1"/>
</dbReference>
<keyword evidence="3" id="KW-0804">Transcription</keyword>
<dbReference type="Proteomes" id="UP000317369">
    <property type="component" value="Chromosome"/>
</dbReference>
<accession>A0A517YS09</accession>
<keyword evidence="2" id="KW-0238">DNA-binding</keyword>
<evidence type="ECO:0000313" key="6">
    <source>
        <dbReference type="Proteomes" id="UP000317369"/>
    </source>
</evidence>
<dbReference type="OrthoDB" id="9805730at2"/>
<name>A0A517YS09_9BACT</name>
<dbReference type="SUPFAM" id="SSF46689">
    <property type="entry name" value="Homeodomain-like"/>
    <property type="match status" value="2"/>
</dbReference>
<evidence type="ECO:0000313" key="5">
    <source>
        <dbReference type="EMBL" id="QDU33017.1"/>
    </source>
</evidence>
<dbReference type="InterPro" id="IPR003313">
    <property type="entry name" value="AraC-bd"/>
</dbReference>
<dbReference type="SUPFAM" id="SSF51215">
    <property type="entry name" value="Regulatory protein AraC"/>
    <property type="match status" value="1"/>
</dbReference>
<dbReference type="InterPro" id="IPR037923">
    <property type="entry name" value="HTH-like"/>
</dbReference>
<dbReference type="KEGG" id="pcor:KS4_10560"/>
<dbReference type="InterPro" id="IPR009057">
    <property type="entry name" value="Homeodomain-like_sf"/>
</dbReference>
<sequence length="311" mass="35961">MSDDTGHVYLPISGEVMRLPLYVIGVGAEQVKSNTIYPTKSHPLLYQFLWKTGRVLPEYQLLYIQKGKGVFESKYTGRIQLNRGSMVMIYPDLWHRYRPDKQTGWNEFWVSINGGLLHDLQAEGVSLPEACHKLISSSYMNEVESIYNEIRYLAIKYQHQYPINMLPLIMRLIGHMLEAKDDNSDRVNHAKVPENEWGCNVKDPIVQGAVKVIWNHSHRQINVAQIAEYLPVTRRTLERKFREVMGRTVLEELTRCRFLRASRFLKETHMPVKQIALITGFSGLGHMDRVFMRIIGQSPTIYRSGEGNADI</sequence>
<dbReference type="EMBL" id="CP036425">
    <property type="protein sequence ID" value="QDU33017.1"/>
    <property type="molecule type" value="Genomic_DNA"/>
</dbReference>
<evidence type="ECO:0000256" key="2">
    <source>
        <dbReference type="ARBA" id="ARBA00023125"/>
    </source>
</evidence>
<keyword evidence="6" id="KW-1185">Reference proteome</keyword>
<dbReference type="GO" id="GO:0043565">
    <property type="term" value="F:sequence-specific DNA binding"/>
    <property type="evidence" value="ECO:0007669"/>
    <property type="project" value="InterPro"/>
</dbReference>
<dbReference type="InterPro" id="IPR018060">
    <property type="entry name" value="HTH_AraC"/>
</dbReference>
<evidence type="ECO:0000259" key="4">
    <source>
        <dbReference type="PROSITE" id="PS01124"/>
    </source>
</evidence>
<keyword evidence="1" id="KW-0805">Transcription regulation</keyword>
<dbReference type="Gene3D" id="1.10.10.60">
    <property type="entry name" value="Homeodomain-like"/>
    <property type="match status" value="1"/>
</dbReference>
<organism evidence="5 6">
    <name type="scientific">Poriferisphaera corsica</name>
    <dbReference type="NCBI Taxonomy" id="2528020"/>
    <lineage>
        <taxon>Bacteria</taxon>
        <taxon>Pseudomonadati</taxon>
        <taxon>Planctomycetota</taxon>
        <taxon>Phycisphaerae</taxon>
        <taxon>Phycisphaerales</taxon>
        <taxon>Phycisphaeraceae</taxon>
        <taxon>Poriferisphaera</taxon>
    </lineage>
</organism>
<dbReference type="PROSITE" id="PS01124">
    <property type="entry name" value="HTH_ARAC_FAMILY_2"/>
    <property type="match status" value="1"/>
</dbReference>
<dbReference type="SMART" id="SM00342">
    <property type="entry name" value="HTH_ARAC"/>
    <property type="match status" value="1"/>
</dbReference>
<protein>
    <submittedName>
        <fullName evidence="5">HTH-type transcriptional activator Btr</fullName>
    </submittedName>
</protein>
<dbReference type="PANTHER" id="PTHR43280:SF2">
    <property type="entry name" value="HTH-TYPE TRANSCRIPTIONAL REGULATOR EXSA"/>
    <property type="match status" value="1"/>
</dbReference>
<evidence type="ECO:0000256" key="1">
    <source>
        <dbReference type="ARBA" id="ARBA00023015"/>
    </source>
</evidence>
<evidence type="ECO:0000256" key="3">
    <source>
        <dbReference type="ARBA" id="ARBA00023163"/>
    </source>
</evidence>
<proteinExistence type="predicted"/>
<gene>
    <name evidence="5" type="primary">btr_2</name>
    <name evidence="5" type="ORF">KS4_10560</name>
</gene>
<dbReference type="AlphaFoldDB" id="A0A517YS09"/>
<dbReference type="GO" id="GO:0003700">
    <property type="term" value="F:DNA-binding transcription factor activity"/>
    <property type="evidence" value="ECO:0007669"/>
    <property type="project" value="InterPro"/>
</dbReference>
<dbReference type="PANTHER" id="PTHR43280">
    <property type="entry name" value="ARAC-FAMILY TRANSCRIPTIONAL REGULATOR"/>
    <property type="match status" value="1"/>
</dbReference>
<dbReference type="Pfam" id="PF02311">
    <property type="entry name" value="AraC_binding"/>
    <property type="match status" value="1"/>
</dbReference>
<dbReference type="Pfam" id="PF12833">
    <property type="entry name" value="HTH_18"/>
    <property type="match status" value="1"/>
</dbReference>
<reference evidence="5 6" key="1">
    <citation type="submission" date="2019-02" db="EMBL/GenBank/DDBJ databases">
        <title>Deep-cultivation of Planctomycetes and their phenomic and genomic characterization uncovers novel biology.</title>
        <authorList>
            <person name="Wiegand S."/>
            <person name="Jogler M."/>
            <person name="Boedeker C."/>
            <person name="Pinto D."/>
            <person name="Vollmers J."/>
            <person name="Rivas-Marin E."/>
            <person name="Kohn T."/>
            <person name="Peeters S.H."/>
            <person name="Heuer A."/>
            <person name="Rast P."/>
            <person name="Oberbeckmann S."/>
            <person name="Bunk B."/>
            <person name="Jeske O."/>
            <person name="Meyerdierks A."/>
            <person name="Storesund J.E."/>
            <person name="Kallscheuer N."/>
            <person name="Luecker S."/>
            <person name="Lage O.M."/>
            <person name="Pohl T."/>
            <person name="Merkel B.J."/>
            <person name="Hornburger P."/>
            <person name="Mueller R.-W."/>
            <person name="Bruemmer F."/>
            <person name="Labrenz M."/>
            <person name="Spormann A.M."/>
            <person name="Op den Camp H."/>
            <person name="Overmann J."/>
            <person name="Amann R."/>
            <person name="Jetten M.S.M."/>
            <person name="Mascher T."/>
            <person name="Medema M.H."/>
            <person name="Devos D.P."/>
            <person name="Kaster A.-K."/>
            <person name="Ovreas L."/>
            <person name="Rohde M."/>
            <person name="Galperin M.Y."/>
            <person name="Jogler C."/>
        </authorList>
    </citation>
    <scope>NUCLEOTIDE SEQUENCE [LARGE SCALE GENOMIC DNA]</scope>
    <source>
        <strain evidence="5 6">KS4</strain>
    </source>
</reference>
<feature type="domain" description="HTH araC/xylS-type" evidence="4">
    <location>
        <begin position="207"/>
        <end position="305"/>
    </location>
</feature>